<feature type="transmembrane region" description="Helical" evidence="1">
    <location>
        <begin position="26"/>
        <end position="47"/>
    </location>
</feature>
<sequence>MNKDAYEEDVFEAKKDILERTLKHDLFQFIHIEIKTVKCAIIFLIMYDFMKYIKNSKMIPGKKIFLLPKHP</sequence>
<evidence type="ECO:0000313" key="3">
    <source>
        <dbReference type="Proteomes" id="UP000179807"/>
    </source>
</evidence>
<keyword evidence="1" id="KW-0812">Transmembrane</keyword>
<dbReference type="RefSeq" id="XP_068358784.1">
    <property type="nucleotide sequence ID" value="XM_068505003.1"/>
</dbReference>
<evidence type="ECO:0000313" key="2">
    <source>
        <dbReference type="EMBL" id="OHT05648.1"/>
    </source>
</evidence>
<gene>
    <name evidence="2" type="ORF">TRFO_26536</name>
</gene>
<dbReference type="EMBL" id="MLAK01000750">
    <property type="protein sequence ID" value="OHT05648.1"/>
    <property type="molecule type" value="Genomic_DNA"/>
</dbReference>
<dbReference type="VEuPathDB" id="TrichDB:TRFO_26536"/>
<evidence type="ECO:0000256" key="1">
    <source>
        <dbReference type="SAM" id="Phobius"/>
    </source>
</evidence>
<protein>
    <submittedName>
        <fullName evidence="2">Uncharacterized protein</fullName>
    </submittedName>
</protein>
<accession>A0A1J4K479</accession>
<keyword evidence="1" id="KW-0472">Membrane</keyword>
<dbReference type="GeneID" id="94839707"/>
<reference evidence="2" key="1">
    <citation type="submission" date="2016-10" db="EMBL/GenBank/DDBJ databases">
        <authorList>
            <person name="Benchimol M."/>
            <person name="Almeida L.G."/>
            <person name="Vasconcelos A.T."/>
            <person name="Perreira-Neves A."/>
            <person name="Rosa I.A."/>
            <person name="Tasca T."/>
            <person name="Bogo M.R."/>
            <person name="de Souza W."/>
        </authorList>
    </citation>
    <scope>NUCLEOTIDE SEQUENCE [LARGE SCALE GENOMIC DNA]</scope>
    <source>
        <strain evidence="2">K</strain>
    </source>
</reference>
<organism evidence="2 3">
    <name type="scientific">Tritrichomonas foetus</name>
    <dbReference type="NCBI Taxonomy" id="1144522"/>
    <lineage>
        <taxon>Eukaryota</taxon>
        <taxon>Metamonada</taxon>
        <taxon>Parabasalia</taxon>
        <taxon>Tritrichomonadida</taxon>
        <taxon>Tritrichomonadidae</taxon>
        <taxon>Tritrichomonas</taxon>
    </lineage>
</organism>
<proteinExistence type="predicted"/>
<dbReference type="Proteomes" id="UP000179807">
    <property type="component" value="Unassembled WGS sequence"/>
</dbReference>
<comment type="caution">
    <text evidence="2">The sequence shown here is derived from an EMBL/GenBank/DDBJ whole genome shotgun (WGS) entry which is preliminary data.</text>
</comment>
<dbReference type="AlphaFoldDB" id="A0A1J4K479"/>
<name>A0A1J4K479_9EUKA</name>
<keyword evidence="3" id="KW-1185">Reference proteome</keyword>
<keyword evidence="1" id="KW-1133">Transmembrane helix</keyword>